<evidence type="ECO:0000313" key="2">
    <source>
        <dbReference type="Proteomes" id="UP000663881"/>
    </source>
</evidence>
<dbReference type="EMBL" id="CAJOAY010027290">
    <property type="protein sequence ID" value="CAF4397540.1"/>
    <property type="molecule type" value="Genomic_DNA"/>
</dbReference>
<organism evidence="1 2">
    <name type="scientific">Adineta steineri</name>
    <dbReference type="NCBI Taxonomy" id="433720"/>
    <lineage>
        <taxon>Eukaryota</taxon>
        <taxon>Metazoa</taxon>
        <taxon>Spiralia</taxon>
        <taxon>Gnathifera</taxon>
        <taxon>Rotifera</taxon>
        <taxon>Eurotatoria</taxon>
        <taxon>Bdelloidea</taxon>
        <taxon>Adinetida</taxon>
        <taxon>Adinetidae</taxon>
        <taxon>Adineta</taxon>
    </lineage>
</organism>
<gene>
    <name evidence="1" type="ORF">OKA104_LOCUS51216</name>
</gene>
<proteinExistence type="predicted"/>
<protein>
    <submittedName>
        <fullName evidence="1">Uncharacterized protein</fullName>
    </submittedName>
</protein>
<dbReference type="Proteomes" id="UP000663881">
    <property type="component" value="Unassembled WGS sequence"/>
</dbReference>
<name>A0A820P4M2_9BILA</name>
<dbReference type="AlphaFoldDB" id="A0A820P4M2"/>
<evidence type="ECO:0000313" key="1">
    <source>
        <dbReference type="EMBL" id="CAF4397540.1"/>
    </source>
</evidence>
<sequence>MGATESILRFLLYKTNENT</sequence>
<feature type="non-terminal residue" evidence="1">
    <location>
        <position position="19"/>
    </location>
</feature>
<accession>A0A820P4M2</accession>
<comment type="caution">
    <text evidence="1">The sequence shown here is derived from an EMBL/GenBank/DDBJ whole genome shotgun (WGS) entry which is preliminary data.</text>
</comment>
<reference evidence="1" key="1">
    <citation type="submission" date="2021-02" db="EMBL/GenBank/DDBJ databases">
        <authorList>
            <person name="Nowell W R."/>
        </authorList>
    </citation>
    <scope>NUCLEOTIDE SEQUENCE</scope>
</reference>